<evidence type="ECO:0000256" key="5">
    <source>
        <dbReference type="ARBA" id="ARBA00022989"/>
    </source>
</evidence>
<evidence type="ECO:0000256" key="7">
    <source>
        <dbReference type="ARBA" id="ARBA00023180"/>
    </source>
</evidence>
<dbReference type="InterPro" id="IPR011009">
    <property type="entry name" value="Kinase-like_dom_sf"/>
</dbReference>
<keyword evidence="6" id="KW-0472">Membrane</keyword>
<keyword evidence="5" id="KW-1133">Transmembrane helix</keyword>
<dbReference type="Proteomes" id="UP000289738">
    <property type="component" value="Chromosome B01"/>
</dbReference>
<evidence type="ECO:0000256" key="6">
    <source>
        <dbReference type="ARBA" id="ARBA00023136"/>
    </source>
</evidence>
<dbReference type="SUPFAM" id="SSF56112">
    <property type="entry name" value="Protein kinase-like (PK-like)"/>
    <property type="match status" value="1"/>
</dbReference>
<reference evidence="8 9" key="1">
    <citation type="submission" date="2019-01" db="EMBL/GenBank/DDBJ databases">
        <title>Sequencing of cultivated peanut Arachis hypogaea provides insights into genome evolution and oil improvement.</title>
        <authorList>
            <person name="Chen X."/>
        </authorList>
    </citation>
    <scope>NUCLEOTIDE SEQUENCE [LARGE SCALE GENOMIC DNA]</scope>
    <source>
        <strain evidence="9">cv. Fuhuasheng</strain>
        <tissue evidence="8">Leaves</tissue>
    </source>
</reference>
<dbReference type="STRING" id="3818.A0A445ANB4"/>
<dbReference type="Gene3D" id="1.10.510.10">
    <property type="entry name" value="Transferase(Phosphotransferase) domain 1"/>
    <property type="match status" value="1"/>
</dbReference>
<comment type="caution">
    <text evidence="8">The sequence shown here is derived from an EMBL/GenBank/DDBJ whole genome shotgun (WGS) entry which is preliminary data.</text>
</comment>
<keyword evidence="2" id="KW-0723">Serine/threonine-protein kinase</keyword>
<sequence length="99" mass="11379">MYGRVSHKSDIVEEFVNEVVIISRTSHLNIISVLGFCYAVNKQCCSRIRLLTSKIETPGYIALEMFGRMYGGASHKSYVYSYGILILEMIREKKNYDTE</sequence>
<keyword evidence="3" id="KW-0812">Transmembrane</keyword>
<evidence type="ECO:0000256" key="4">
    <source>
        <dbReference type="ARBA" id="ARBA00022729"/>
    </source>
</evidence>
<evidence type="ECO:0000256" key="2">
    <source>
        <dbReference type="ARBA" id="ARBA00022527"/>
    </source>
</evidence>
<evidence type="ECO:0008006" key="10">
    <source>
        <dbReference type="Google" id="ProtNLM"/>
    </source>
</evidence>
<dbReference type="Gene3D" id="3.30.200.20">
    <property type="entry name" value="Phosphorylase Kinase, domain 1"/>
    <property type="match status" value="1"/>
</dbReference>
<dbReference type="InterPro" id="IPR045874">
    <property type="entry name" value="LRK10/LRL21-25-like"/>
</dbReference>
<protein>
    <recommendedName>
        <fullName evidence="10">Serine-threonine/tyrosine-protein kinase catalytic domain-containing protein</fullName>
    </recommendedName>
</protein>
<keyword evidence="2" id="KW-0808">Transferase</keyword>
<dbReference type="GO" id="GO:0004674">
    <property type="term" value="F:protein serine/threonine kinase activity"/>
    <property type="evidence" value="ECO:0007669"/>
    <property type="project" value="UniProtKB-KW"/>
</dbReference>
<keyword evidence="9" id="KW-1185">Reference proteome</keyword>
<name>A0A445ANB4_ARAHY</name>
<keyword evidence="2" id="KW-0418">Kinase</keyword>
<dbReference type="GO" id="GO:0016020">
    <property type="term" value="C:membrane"/>
    <property type="evidence" value="ECO:0007669"/>
    <property type="project" value="UniProtKB-SubCell"/>
</dbReference>
<organism evidence="8 9">
    <name type="scientific">Arachis hypogaea</name>
    <name type="common">Peanut</name>
    <dbReference type="NCBI Taxonomy" id="3818"/>
    <lineage>
        <taxon>Eukaryota</taxon>
        <taxon>Viridiplantae</taxon>
        <taxon>Streptophyta</taxon>
        <taxon>Embryophyta</taxon>
        <taxon>Tracheophyta</taxon>
        <taxon>Spermatophyta</taxon>
        <taxon>Magnoliopsida</taxon>
        <taxon>eudicotyledons</taxon>
        <taxon>Gunneridae</taxon>
        <taxon>Pentapetalae</taxon>
        <taxon>rosids</taxon>
        <taxon>fabids</taxon>
        <taxon>Fabales</taxon>
        <taxon>Fabaceae</taxon>
        <taxon>Papilionoideae</taxon>
        <taxon>50 kb inversion clade</taxon>
        <taxon>dalbergioids sensu lato</taxon>
        <taxon>Dalbergieae</taxon>
        <taxon>Pterocarpus clade</taxon>
        <taxon>Arachis</taxon>
    </lineage>
</organism>
<proteinExistence type="predicted"/>
<keyword evidence="7" id="KW-0325">Glycoprotein</keyword>
<dbReference type="PANTHER" id="PTHR27009">
    <property type="entry name" value="RUST RESISTANCE KINASE LR10-RELATED"/>
    <property type="match status" value="1"/>
</dbReference>
<comment type="subcellular location">
    <subcellularLocation>
        <location evidence="1">Membrane</location>
        <topology evidence="1">Single-pass type I membrane protein</topology>
    </subcellularLocation>
</comment>
<keyword evidence="4" id="KW-0732">Signal</keyword>
<evidence type="ECO:0000313" key="9">
    <source>
        <dbReference type="Proteomes" id="UP000289738"/>
    </source>
</evidence>
<gene>
    <name evidence="8" type="ORF">Ahy_B01g051912</name>
</gene>
<dbReference type="EMBL" id="SDMP01000011">
    <property type="protein sequence ID" value="RYR27850.1"/>
    <property type="molecule type" value="Genomic_DNA"/>
</dbReference>
<dbReference type="AlphaFoldDB" id="A0A445ANB4"/>
<accession>A0A445ANB4</accession>
<evidence type="ECO:0000313" key="8">
    <source>
        <dbReference type="EMBL" id="RYR27850.1"/>
    </source>
</evidence>
<evidence type="ECO:0000256" key="3">
    <source>
        <dbReference type="ARBA" id="ARBA00022692"/>
    </source>
</evidence>
<evidence type="ECO:0000256" key="1">
    <source>
        <dbReference type="ARBA" id="ARBA00004479"/>
    </source>
</evidence>